<feature type="transmembrane region" description="Helical" evidence="2">
    <location>
        <begin position="51"/>
        <end position="72"/>
    </location>
</feature>
<feature type="compositionally biased region" description="Low complexity" evidence="1">
    <location>
        <begin position="1"/>
        <end position="13"/>
    </location>
</feature>
<feature type="compositionally biased region" description="Low complexity" evidence="1">
    <location>
        <begin position="77"/>
        <end position="88"/>
    </location>
</feature>
<proteinExistence type="predicted"/>
<evidence type="ECO:0000313" key="3">
    <source>
        <dbReference type="EMBL" id="GAA1966914.1"/>
    </source>
</evidence>
<reference evidence="4" key="1">
    <citation type="journal article" date="2019" name="Int. J. Syst. Evol. Microbiol.">
        <title>The Global Catalogue of Microorganisms (GCM) 10K type strain sequencing project: providing services to taxonomists for standard genome sequencing and annotation.</title>
        <authorList>
            <consortium name="The Broad Institute Genomics Platform"/>
            <consortium name="The Broad Institute Genome Sequencing Center for Infectious Disease"/>
            <person name="Wu L."/>
            <person name="Ma J."/>
        </authorList>
    </citation>
    <scope>NUCLEOTIDE SEQUENCE [LARGE SCALE GENOMIC DNA]</scope>
    <source>
        <strain evidence="4">JCM 14545</strain>
    </source>
</reference>
<comment type="caution">
    <text evidence="3">The sequence shown here is derived from an EMBL/GenBank/DDBJ whole genome shotgun (WGS) entry which is preliminary data.</text>
</comment>
<keyword evidence="4" id="KW-1185">Reference proteome</keyword>
<gene>
    <name evidence="3" type="ORF">GCM10009754_44320</name>
</gene>
<organism evidence="3 4">
    <name type="scientific">Amycolatopsis minnesotensis</name>
    <dbReference type="NCBI Taxonomy" id="337894"/>
    <lineage>
        <taxon>Bacteria</taxon>
        <taxon>Bacillati</taxon>
        <taxon>Actinomycetota</taxon>
        <taxon>Actinomycetes</taxon>
        <taxon>Pseudonocardiales</taxon>
        <taxon>Pseudonocardiaceae</taxon>
        <taxon>Amycolatopsis</taxon>
    </lineage>
</organism>
<evidence type="ECO:0000256" key="1">
    <source>
        <dbReference type="SAM" id="MobiDB-lite"/>
    </source>
</evidence>
<dbReference type="RefSeq" id="WP_344421828.1">
    <property type="nucleotide sequence ID" value="NZ_BAAANN010000017.1"/>
</dbReference>
<evidence type="ECO:0000313" key="4">
    <source>
        <dbReference type="Proteomes" id="UP001501116"/>
    </source>
</evidence>
<evidence type="ECO:0000256" key="2">
    <source>
        <dbReference type="SAM" id="Phobius"/>
    </source>
</evidence>
<dbReference type="EMBL" id="BAAANN010000017">
    <property type="protein sequence ID" value="GAA1966914.1"/>
    <property type="molecule type" value="Genomic_DNA"/>
</dbReference>
<accession>A0ABP5CPH5</accession>
<feature type="region of interest" description="Disordered" evidence="1">
    <location>
        <begin position="77"/>
        <end position="119"/>
    </location>
</feature>
<keyword evidence="2" id="KW-1133">Transmembrane helix</keyword>
<protein>
    <submittedName>
        <fullName evidence="3">Uncharacterized protein</fullName>
    </submittedName>
</protein>
<feature type="compositionally biased region" description="Low complexity" evidence="1">
    <location>
        <begin position="23"/>
        <end position="37"/>
    </location>
</feature>
<keyword evidence="2" id="KW-0472">Membrane</keyword>
<feature type="compositionally biased region" description="Low complexity" evidence="1">
    <location>
        <begin position="100"/>
        <end position="119"/>
    </location>
</feature>
<feature type="compositionally biased region" description="Pro residues" evidence="1">
    <location>
        <begin position="89"/>
        <end position="99"/>
    </location>
</feature>
<dbReference type="Proteomes" id="UP001501116">
    <property type="component" value="Unassembled WGS sequence"/>
</dbReference>
<feature type="region of interest" description="Disordered" evidence="1">
    <location>
        <begin position="1"/>
        <end position="46"/>
    </location>
</feature>
<name>A0ABP5CPH5_9PSEU</name>
<sequence length="232" mass="24005">MTYPPNQGPYGQPHQPPHGQGGYPYQYPQQPGQFPGQYPGGPPPRKNKTGLIAGLVALGLVVVVGVVLAIVLTSGDDKAAAPPSSSAAAPPPSSSPSSPPKSSAPKSSSAPSGGGIPAADASTLQSLSIHLQSNLNYKNVDGLLIKVCSPADNKEKARADVLEQLPMMDPANPEHERRWNFGVGVTSKASGEGYQIAFQGSFNDAQDTPISVTFKAYVDDGKATWCGMKKGG</sequence>
<keyword evidence="2" id="KW-0812">Transmembrane</keyword>